<dbReference type="GeneID" id="139082320"/>
<dbReference type="Proteomes" id="UP001652662">
    <property type="component" value="Chromosome 3"/>
</dbReference>
<evidence type="ECO:0000313" key="4">
    <source>
        <dbReference type="RefSeq" id="XP_070469041.1"/>
    </source>
</evidence>
<proteinExistence type="predicted"/>
<organism evidence="2 3">
    <name type="scientific">Equus przewalskii</name>
    <name type="common">Przewalski's horse</name>
    <name type="synonym">Equus caballus przewalskii</name>
    <dbReference type="NCBI Taxonomy" id="9798"/>
    <lineage>
        <taxon>Eukaryota</taxon>
        <taxon>Metazoa</taxon>
        <taxon>Chordata</taxon>
        <taxon>Craniata</taxon>
        <taxon>Vertebrata</taxon>
        <taxon>Euteleostomi</taxon>
        <taxon>Mammalia</taxon>
        <taxon>Eutheria</taxon>
        <taxon>Laurasiatheria</taxon>
        <taxon>Perissodactyla</taxon>
        <taxon>Equidae</taxon>
        <taxon>Equus</taxon>
    </lineage>
</organism>
<sequence length="225" mass="23773">MVTLRCKASLGAPAEDTNAGAGAGKGSASALQAAQGEGSARVHARPPDLPWGSGGSGISSTAHASAHAHTHTHTLTHAWPDPRLAPSHLRPRPARGCGGYSPSARERISDTVLRMVGIAAAAAGGSSAGTLHLSRRRAGGRPGSRERSAASRAGSATHPGQRGGRARPPHAGWSRRRRERRRQRWRSGTSLYKVGFLWLDEHESEAKLKGWFIIKMIQFLMPTAG</sequence>
<feature type="compositionally biased region" description="Low complexity" evidence="1">
    <location>
        <begin position="26"/>
        <end position="39"/>
    </location>
</feature>
<feature type="compositionally biased region" description="Basic residues" evidence="1">
    <location>
        <begin position="164"/>
        <end position="184"/>
    </location>
</feature>
<name>A0ABM4NVR9_EQUPR</name>
<dbReference type="RefSeq" id="XP_070469041.1">
    <property type="nucleotide sequence ID" value="XM_070612940.1"/>
</dbReference>
<keyword evidence="2" id="KW-1185">Reference proteome</keyword>
<evidence type="ECO:0000313" key="2">
    <source>
        <dbReference type="Proteomes" id="UP001652662"/>
    </source>
</evidence>
<evidence type="ECO:0000256" key="1">
    <source>
        <dbReference type="SAM" id="MobiDB-lite"/>
    </source>
</evidence>
<protein>
    <submittedName>
        <fullName evidence="3 4">Uncharacterized protein isoform X1</fullName>
    </submittedName>
</protein>
<reference evidence="3 4" key="1">
    <citation type="submission" date="2025-05" db="UniProtKB">
        <authorList>
            <consortium name="RefSeq"/>
        </authorList>
    </citation>
    <scope>IDENTIFICATION</scope>
    <source>
        <tissue evidence="3 4">Blood</tissue>
    </source>
</reference>
<dbReference type="RefSeq" id="XP_070469040.1">
    <property type="nucleotide sequence ID" value="XM_070612939.1"/>
</dbReference>
<feature type="region of interest" description="Disordered" evidence="1">
    <location>
        <begin position="124"/>
        <end position="184"/>
    </location>
</feature>
<evidence type="ECO:0000313" key="3">
    <source>
        <dbReference type="RefSeq" id="XP_070469040.1"/>
    </source>
</evidence>
<accession>A0ABM4NVR9</accession>
<feature type="region of interest" description="Disordered" evidence="1">
    <location>
        <begin position="1"/>
        <end position="104"/>
    </location>
</feature>
<gene>
    <name evidence="3 4" type="primary">LOC139082320</name>
</gene>